<dbReference type="AlphaFoldDB" id="A0AAN8FAK4"/>
<feature type="compositionally biased region" description="Polar residues" evidence="1">
    <location>
        <begin position="249"/>
        <end position="271"/>
    </location>
</feature>
<feature type="compositionally biased region" description="Polar residues" evidence="1">
    <location>
        <begin position="452"/>
        <end position="473"/>
    </location>
</feature>
<protein>
    <submittedName>
        <fullName evidence="2">Uncharacterized protein</fullName>
    </submittedName>
</protein>
<proteinExistence type="predicted"/>
<dbReference type="Proteomes" id="UP001316803">
    <property type="component" value="Unassembled WGS sequence"/>
</dbReference>
<feature type="region of interest" description="Disordered" evidence="1">
    <location>
        <begin position="293"/>
        <end position="328"/>
    </location>
</feature>
<feature type="compositionally biased region" description="Polar residues" evidence="1">
    <location>
        <begin position="126"/>
        <end position="146"/>
    </location>
</feature>
<feature type="compositionally biased region" description="Basic and acidic residues" evidence="1">
    <location>
        <begin position="475"/>
        <end position="484"/>
    </location>
</feature>
<keyword evidence="3" id="KW-1185">Reference proteome</keyword>
<gene>
    <name evidence="2" type="ORF">OHC33_004348</name>
</gene>
<accession>A0AAN8FAK4</accession>
<sequence>MNNYNSFVVNPDQAVQSIEGQSAQQASAILQHQVLTPNGVPRSTQTNFMPQQVYQQQQYPSTNAQSGLPDGVTHVTIQGQRYAISDPRVQSLLRQKQARLMQQRQQQQHMLVAQQAMATQQSQVYGTNQQMLQSQPMRPQPQTMAQHNGGYAPNDSSAQARQQQAAYNPAGMYAPSSANSAAQTHALQPQQYRQVPQQARRQAARQQTNGLQQATPTPYQAQNFQGLSSSTNYTALNPAYPPTAARPLGQQQPRANVSSSALNGINRPNINHARQSSMPVAQNHNFGVPQQTMRQGANAHSPHPQRPVSTISSAHQNPRPASSWSPPSAEMIRTIVDSQLSSMQNGANSLLQQLGARPNINGHDTANKDSEQTKAVTSPSELIPGTQQKRRIEDVSASNAHASPCLKRSKQSATSQQPLLNGVHPQHRQQEQLEGVQIYSDKAATKHNEQLSPYNVESSSPFVATSEISSSQIRAADKESRPEDVEAPTPIHNGHVETQLDSVAPTADPSHTTNATMADRRPNLASGPAPRPVPQARPTRAPLTLPRYVSREHKLTNQERTMTMIPPRLYEEFLYSGARDIDEWLISKGQQPPLGPPPPVVANTEENRNLFAACDAFVQGVEEMREGREEFAQQLIATLTCKKCGLKMLDGCPGH</sequence>
<feature type="compositionally biased region" description="Low complexity" evidence="1">
    <location>
        <begin position="186"/>
        <end position="207"/>
    </location>
</feature>
<feature type="compositionally biased region" description="Polar residues" evidence="1">
    <location>
        <begin position="208"/>
        <end position="235"/>
    </location>
</feature>
<feature type="region of interest" description="Disordered" evidence="1">
    <location>
        <begin position="357"/>
        <end position="430"/>
    </location>
</feature>
<feature type="compositionally biased region" description="Polar residues" evidence="1">
    <location>
        <begin position="176"/>
        <end position="185"/>
    </location>
</feature>
<evidence type="ECO:0000313" key="2">
    <source>
        <dbReference type="EMBL" id="KAK5954626.1"/>
    </source>
</evidence>
<dbReference type="EMBL" id="JAKLMC020000008">
    <property type="protein sequence ID" value="KAK5954626.1"/>
    <property type="molecule type" value="Genomic_DNA"/>
</dbReference>
<feature type="compositionally biased region" description="Low complexity" evidence="1">
    <location>
        <begin position="318"/>
        <end position="328"/>
    </location>
</feature>
<feature type="region of interest" description="Disordered" evidence="1">
    <location>
        <begin position="452"/>
        <end position="539"/>
    </location>
</feature>
<organism evidence="2 3">
    <name type="scientific">Knufia fluminis</name>
    <dbReference type="NCBI Taxonomy" id="191047"/>
    <lineage>
        <taxon>Eukaryota</taxon>
        <taxon>Fungi</taxon>
        <taxon>Dikarya</taxon>
        <taxon>Ascomycota</taxon>
        <taxon>Pezizomycotina</taxon>
        <taxon>Eurotiomycetes</taxon>
        <taxon>Chaetothyriomycetidae</taxon>
        <taxon>Chaetothyriales</taxon>
        <taxon>Trichomeriaceae</taxon>
        <taxon>Knufia</taxon>
    </lineage>
</organism>
<feature type="region of interest" description="Disordered" evidence="1">
    <location>
        <begin position="126"/>
        <end position="271"/>
    </location>
</feature>
<evidence type="ECO:0000313" key="3">
    <source>
        <dbReference type="Proteomes" id="UP001316803"/>
    </source>
</evidence>
<comment type="caution">
    <text evidence="2">The sequence shown here is derived from an EMBL/GenBank/DDBJ whole genome shotgun (WGS) entry which is preliminary data.</text>
</comment>
<feature type="compositionally biased region" description="Polar residues" evidence="1">
    <location>
        <begin position="307"/>
        <end position="316"/>
    </location>
</feature>
<reference evidence="2 3" key="1">
    <citation type="submission" date="2022-12" db="EMBL/GenBank/DDBJ databases">
        <title>Genomic features and morphological characterization of a novel Knufia sp. strain isolated from spacecraft assembly facility.</title>
        <authorList>
            <person name="Teixeira M."/>
            <person name="Chander A.M."/>
            <person name="Stajich J.E."/>
            <person name="Venkateswaran K."/>
        </authorList>
    </citation>
    <scope>NUCLEOTIDE SEQUENCE [LARGE SCALE GENOMIC DNA]</scope>
    <source>
        <strain evidence="2 3">FJI-L2-BK-P2</strain>
    </source>
</reference>
<evidence type="ECO:0000256" key="1">
    <source>
        <dbReference type="SAM" id="MobiDB-lite"/>
    </source>
</evidence>
<name>A0AAN8FAK4_9EURO</name>